<dbReference type="EMBL" id="JAIQCJ010001508">
    <property type="protein sequence ID" value="KAJ8789130.1"/>
    <property type="molecule type" value="Genomic_DNA"/>
</dbReference>
<comment type="caution">
    <text evidence="2">The sequence shown here is derived from an EMBL/GenBank/DDBJ whole genome shotgun (WGS) entry which is preliminary data.</text>
</comment>
<organism evidence="2 3">
    <name type="scientific">Eschrichtius robustus</name>
    <name type="common">California gray whale</name>
    <name type="synonym">Eschrichtius gibbosus</name>
    <dbReference type="NCBI Taxonomy" id="9764"/>
    <lineage>
        <taxon>Eukaryota</taxon>
        <taxon>Metazoa</taxon>
        <taxon>Chordata</taxon>
        <taxon>Craniata</taxon>
        <taxon>Vertebrata</taxon>
        <taxon>Euteleostomi</taxon>
        <taxon>Mammalia</taxon>
        <taxon>Eutheria</taxon>
        <taxon>Laurasiatheria</taxon>
        <taxon>Artiodactyla</taxon>
        <taxon>Whippomorpha</taxon>
        <taxon>Cetacea</taxon>
        <taxon>Mysticeti</taxon>
        <taxon>Eschrichtiidae</taxon>
        <taxon>Eschrichtius</taxon>
    </lineage>
</organism>
<feature type="compositionally biased region" description="Pro residues" evidence="1">
    <location>
        <begin position="139"/>
        <end position="150"/>
    </location>
</feature>
<feature type="region of interest" description="Disordered" evidence="1">
    <location>
        <begin position="213"/>
        <end position="233"/>
    </location>
</feature>
<evidence type="ECO:0000313" key="2">
    <source>
        <dbReference type="EMBL" id="KAJ8789130.1"/>
    </source>
</evidence>
<protein>
    <submittedName>
        <fullName evidence="2">Uncharacterized protein</fullName>
    </submittedName>
</protein>
<feature type="compositionally biased region" description="Low complexity" evidence="1">
    <location>
        <begin position="257"/>
        <end position="282"/>
    </location>
</feature>
<dbReference type="AlphaFoldDB" id="A0AB34HDQ1"/>
<accession>A0AB34HDQ1</accession>
<keyword evidence="3" id="KW-1185">Reference proteome</keyword>
<reference evidence="2 3" key="1">
    <citation type="submission" date="2022-11" db="EMBL/GenBank/DDBJ databases">
        <title>Whole genome sequence of Eschrichtius robustus ER-17-0199.</title>
        <authorList>
            <person name="Bruniche-Olsen A."/>
            <person name="Black A.N."/>
            <person name="Fields C.J."/>
            <person name="Walden K."/>
            <person name="Dewoody J.A."/>
        </authorList>
    </citation>
    <scope>NUCLEOTIDE SEQUENCE [LARGE SCALE GENOMIC DNA]</scope>
    <source>
        <strain evidence="2">ER-17-0199</strain>
        <tissue evidence="2">Blubber</tissue>
    </source>
</reference>
<proteinExistence type="predicted"/>
<gene>
    <name evidence="2" type="ORF">J1605_022231</name>
</gene>
<evidence type="ECO:0000313" key="3">
    <source>
        <dbReference type="Proteomes" id="UP001159641"/>
    </source>
</evidence>
<name>A0AB34HDQ1_ESCRO</name>
<feature type="region of interest" description="Disordered" evidence="1">
    <location>
        <begin position="246"/>
        <end position="295"/>
    </location>
</feature>
<feature type="region of interest" description="Disordered" evidence="1">
    <location>
        <begin position="58"/>
        <end position="82"/>
    </location>
</feature>
<sequence>MQVSPVSSQEPFMVTEGRCRCSGALLSSLSPPGSGPHPCTPAPCALPLQGGILSLVGSHRKDDHQPAPLPGASAGPATTEDEGRLPEAAGISLLPGFQTRNVPDVPPGAPALTRNGPQSATHVGLKAHPPARTQAGPLPAAPPGEEPPAGPARWGERQPFSVCRACGPAGGTATCSSREHLASAICEHDKFICIKTEIKVQLGFPGGAVVGNPPANAGDTGSSPGLGRSHMPRSNEVRAPQLLSLHSRARVPQLLSPRATTTEARAPRARAPQQEKPPQREACAPQQRVAPARCN</sequence>
<feature type="region of interest" description="Disordered" evidence="1">
    <location>
        <begin position="97"/>
        <end position="156"/>
    </location>
</feature>
<evidence type="ECO:0000256" key="1">
    <source>
        <dbReference type="SAM" id="MobiDB-lite"/>
    </source>
</evidence>
<dbReference type="Proteomes" id="UP001159641">
    <property type="component" value="Unassembled WGS sequence"/>
</dbReference>